<accession>A0A1I1WFV2</accession>
<keyword evidence="5" id="KW-0282">Flagellum</keyword>
<dbReference type="SUPFAM" id="SSF140566">
    <property type="entry name" value="FlgN-like"/>
    <property type="match status" value="1"/>
</dbReference>
<dbReference type="InterPro" id="IPR007809">
    <property type="entry name" value="FlgN-like"/>
</dbReference>
<dbReference type="Proteomes" id="UP000198611">
    <property type="component" value="Unassembled WGS sequence"/>
</dbReference>
<dbReference type="GO" id="GO:0044780">
    <property type="term" value="P:bacterial-type flagellum assembly"/>
    <property type="evidence" value="ECO:0007669"/>
    <property type="project" value="InterPro"/>
</dbReference>
<evidence type="ECO:0000256" key="1">
    <source>
        <dbReference type="ARBA" id="ARBA00002397"/>
    </source>
</evidence>
<keyword evidence="5" id="KW-0969">Cilium</keyword>
<evidence type="ECO:0000256" key="2">
    <source>
        <dbReference type="ARBA" id="ARBA00007703"/>
    </source>
</evidence>
<dbReference type="RefSeq" id="WP_093429213.1">
    <property type="nucleotide sequence ID" value="NZ_FOMJ01000013.1"/>
</dbReference>
<evidence type="ECO:0000313" key="6">
    <source>
        <dbReference type="Proteomes" id="UP000198611"/>
    </source>
</evidence>
<organism evidence="5 6">
    <name type="scientific">Thiohalospira halophila DSM 15071</name>
    <dbReference type="NCBI Taxonomy" id="1123397"/>
    <lineage>
        <taxon>Bacteria</taxon>
        <taxon>Pseudomonadati</taxon>
        <taxon>Pseudomonadota</taxon>
        <taxon>Gammaproteobacteria</taxon>
        <taxon>Thiohalospirales</taxon>
        <taxon>Thiohalospiraceae</taxon>
        <taxon>Thiohalospira</taxon>
    </lineage>
</organism>
<dbReference type="STRING" id="1123397.SAMN05660831_02608"/>
<gene>
    <name evidence="5" type="ORF">SAMN05660831_02608</name>
</gene>
<comment type="similarity">
    <text evidence="2">Belongs to the FlgN family.</text>
</comment>
<proteinExistence type="inferred from homology"/>
<name>A0A1I1WFV2_9GAMM</name>
<dbReference type="EMBL" id="FOMJ01000013">
    <property type="protein sequence ID" value="SFD92283.1"/>
    <property type="molecule type" value="Genomic_DNA"/>
</dbReference>
<feature type="coiled-coil region" evidence="4">
    <location>
        <begin position="8"/>
        <end position="35"/>
    </location>
</feature>
<keyword evidence="6" id="KW-1185">Reference proteome</keyword>
<keyword evidence="4" id="KW-0175">Coiled coil</keyword>
<comment type="function">
    <text evidence="1">Required for the efficient initiation of filament assembly.</text>
</comment>
<reference evidence="5 6" key="1">
    <citation type="submission" date="2016-10" db="EMBL/GenBank/DDBJ databases">
        <authorList>
            <person name="de Groot N.N."/>
        </authorList>
    </citation>
    <scope>NUCLEOTIDE SEQUENCE [LARGE SCALE GENOMIC DNA]</scope>
    <source>
        <strain evidence="5 6">HL3</strain>
    </source>
</reference>
<keyword evidence="5" id="KW-0966">Cell projection</keyword>
<dbReference type="Pfam" id="PF05130">
    <property type="entry name" value="FlgN"/>
    <property type="match status" value="1"/>
</dbReference>
<evidence type="ECO:0000256" key="3">
    <source>
        <dbReference type="ARBA" id="ARBA00022795"/>
    </source>
</evidence>
<protein>
    <submittedName>
        <fullName evidence="5">Flagella synthesis protein FlgN</fullName>
    </submittedName>
</protein>
<sequence>MSAPDRLLRTLKEQLEREEGLMAELESALEAESSALARRDATPLDEAVARKQAALEGLGEAVNQRLRWMQSQGLEAGLEGIRAAAGETDPDLPDRWEALAQRLEAAQQQNEINGQILEATRQGVEELLTIFRSPAPKADAGVELYTAGGRSGVRRGPSGGSLTQA</sequence>
<dbReference type="InterPro" id="IPR036679">
    <property type="entry name" value="FlgN-like_sf"/>
</dbReference>
<evidence type="ECO:0000313" key="5">
    <source>
        <dbReference type="EMBL" id="SFD92283.1"/>
    </source>
</evidence>
<dbReference type="AlphaFoldDB" id="A0A1I1WFV2"/>
<keyword evidence="3" id="KW-1005">Bacterial flagellum biogenesis</keyword>
<evidence type="ECO:0000256" key="4">
    <source>
        <dbReference type="SAM" id="Coils"/>
    </source>
</evidence>
<dbReference type="Gene3D" id="1.20.58.300">
    <property type="entry name" value="FlgN-like"/>
    <property type="match status" value="1"/>
</dbReference>